<keyword evidence="2" id="KW-1185">Reference proteome</keyword>
<proteinExistence type="predicted"/>
<dbReference type="EMBL" id="BPLQ01002712">
    <property type="protein sequence ID" value="GIX95241.1"/>
    <property type="molecule type" value="Genomic_DNA"/>
</dbReference>
<evidence type="ECO:0000313" key="1">
    <source>
        <dbReference type="EMBL" id="GIX95241.1"/>
    </source>
</evidence>
<evidence type="ECO:0000313" key="2">
    <source>
        <dbReference type="Proteomes" id="UP001054837"/>
    </source>
</evidence>
<gene>
    <name evidence="1" type="ORF">CDAR_256501</name>
</gene>
<reference evidence="1 2" key="1">
    <citation type="submission" date="2021-06" db="EMBL/GenBank/DDBJ databases">
        <title>Caerostris darwini draft genome.</title>
        <authorList>
            <person name="Kono N."/>
            <person name="Arakawa K."/>
        </authorList>
    </citation>
    <scope>NUCLEOTIDE SEQUENCE [LARGE SCALE GENOMIC DNA]</scope>
</reference>
<sequence length="138" mass="15744">MELSTHPEVNAQRIKKSINKYAIWISASKQYVLSVSRNGKQIVPLVYREKSRECLRVGVARALIRCNETFPKLGLKLKRVRVRKLLFYPKSSFCCCGYLNVAECESTFKGLPMKKVRVDALEGEGGLNGCFQDNRNQK</sequence>
<dbReference type="AlphaFoldDB" id="A0AAV4PGE3"/>
<name>A0AAV4PGE3_9ARAC</name>
<accession>A0AAV4PGE3</accession>
<comment type="caution">
    <text evidence="1">The sequence shown here is derived from an EMBL/GenBank/DDBJ whole genome shotgun (WGS) entry which is preliminary data.</text>
</comment>
<organism evidence="1 2">
    <name type="scientific">Caerostris darwini</name>
    <dbReference type="NCBI Taxonomy" id="1538125"/>
    <lineage>
        <taxon>Eukaryota</taxon>
        <taxon>Metazoa</taxon>
        <taxon>Ecdysozoa</taxon>
        <taxon>Arthropoda</taxon>
        <taxon>Chelicerata</taxon>
        <taxon>Arachnida</taxon>
        <taxon>Araneae</taxon>
        <taxon>Araneomorphae</taxon>
        <taxon>Entelegynae</taxon>
        <taxon>Araneoidea</taxon>
        <taxon>Araneidae</taxon>
        <taxon>Caerostris</taxon>
    </lineage>
</organism>
<dbReference type="Proteomes" id="UP001054837">
    <property type="component" value="Unassembled WGS sequence"/>
</dbReference>
<protein>
    <submittedName>
        <fullName evidence="1">Uncharacterized protein</fullName>
    </submittedName>
</protein>